<dbReference type="GO" id="GO:0003887">
    <property type="term" value="F:DNA-directed DNA polymerase activity"/>
    <property type="evidence" value="ECO:0007669"/>
    <property type="project" value="UniProtKB-EC"/>
</dbReference>
<dbReference type="InterPro" id="IPR005790">
    <property type="entry name" value="DNA_polIII_delta"/>
</dbReference>
<evidence type="ECO:0000313" key="11">
    <source>
        <dbReference type="Proteomes" id="UP001597101"/>
    </source>
</evidence>
<dbReference type="EMBL" id="JBHTJV010000009">
    <property type="protein sequence ID" value="MFD0916726.1"/>
    <property type="molecule type" value="Genomic_DNA"/>
</dbReference>
<evidence type="ECO:0000256" key="8">
    <source>
        <dbReference type="ARBA" id="ARBA00049244"/>
    </source>
</evidence>
<proteinExistence type="inferred from homology"/>
<evidence type="ECO:0000256" key="7">
    <source>
        <dbReference type="ARBA" id="ARBA00034754"/>
    </source>
</evidence>
<dbReference type="PANTHER" id="PTHR34388:SF1">
    <property type="entry name" value="DNA POLYMERASE III SUBUNIT DELTA"/>
    <property type="match status" value="1"/>
</dbReference>
<comment type="catalytic activity">
    <reaction evidence="8">
        <text>DNA(n) + a 2'-deoxyribonucleoside 5'-triphosphate = DNA(n+1) + diphosphate</text>
        <dbReference type="Rhea" id="RHEA:22508"/>
        <dbReference type="Rhea" id="RHEA-COMP:17339"/>
        <dbReference type="Rhea" id="RHEA-COMP:17340"/>
        <dbReference type="ChEBI" id="CHEBI:33019"/>
        <dbReference type="ChEBI" id="CHEBI:61560"/>
        <dbReference type="ChEBI" id="CHEBI:173112"/>
        <dbReference type="EC" id="2.7.7.7"/>
    </reaction>
</comment>
<comment type="caution">
    <text evidence="10">The sequence shown here is derived from an EMBL/GenBank/DDBJ whole genome shotgun (WGS) entry which is preliminary data.</text>
</comment>
<evidence type="ECO:0000256" key="3">
    <source>
        <dbReference type="ARBA" id="ARBA00022679"/>
    </source>
</evidence>
<organism evidence="10 11">
    <name type="scientific">Pseudahrensia aquimaris</name>
    <dbReference type="NCBI Taxonomy" id="744461"/>
    <lineage>
        <taxon>Bacteria</taxon>
        <taxon>Pseudomonadati</taxon>
        <taxon>Pseudomonadota</taxon>
        <taxon>Alphaproteobacteria</taxon>
        <taxon>Hyphomicrobiales</taxon>
        <taxon>Ahrensiaceae</taxon>
        <taxon>Pseudahrensia</taxon>
    </lineage>
</organism>
<dbReference type="Gene3D" id="3.40.50.300">
    <property type="entry name" value="P-loop containing nucleotide triphosphate hydrolases"/>
    <property type="match status" value="1"/>
</dbReference>
<reference evidence="11" key="1">
    <citation type="journal article" date="2019" name="Int. J. Syst. Evol. Microbiol.">
        <title>The Global Catalogue of Microorganisms (GCM) 10K type strain sequencing project: providing services to taxonomists for standard genome sequencing and annotation.</title>
        <authorList>
            <consortium name="The Broad Institute Genomics Platform"/>
            <consortium name="The Broad Institute Genome Sequencing Center for Infectious Disease"/>
            <person name="Wu L."/>
            <person name="Ma J."/>
        </authorList>
    </citation>
    <scope>NUCLEOTIDE SEQUENCE [LARGE SCALE GENOMIC DNA]</scope>
    <source>
        <strain evidence="11">CCUG 60023</strain>
    </source>
</reference>
<dbReference type="NCBIfam" id="TIGR01128">
    <property type="entry name" value="holA"/>
    <property type="match status" value="1"/>
</dbReference>
<name>A0ABW3FE33_9HYPH</name>
<evidence type="ECO:0000256" key="6">
    <source>
        <dbReference type="ARBA" id="ARBA00022932"/>
    </source>
</evidence>
<evidence type="ECO:0000256" key="2">
    <source>
        <dbReference type="ARBA" id="ARBA00017703"/>
    </source>
</evidence>
<dbReference type="Gene3D" id="1.20.272.10">
    <property type="match status" value="1"/>
</dbReference>
<sequence>MAEVKAHAVDGYLKRPDPAHSVFLIYGPDAGLVSERAKILARSSGADLNDPFATVQLDAEDAASDQNRVADEAHTVSMFGGKRLVWIKGSTQKNLPAAIQPVLDTPPQDAFVIVEAGDLKKTAPLRTRVEKAKGAVALPCYADQAKALDAMIDEELRAANLTIANDTRQMLKGLLGEDRMASRSEVKKLCLYCCGQETISPDDILAIVGDASALAVDTVIDAAATGDISTMEHTYKRLLTRGTSEIQIVLGLQRYFQLLHQARAGMESTGSQAANAIARMRPPVNFQRKDKVTRALSGWTLPALSRALKRIDDVSLEARANASLAPALVSTTLLAIALEARHLRIR</sequence>
<keyword evidence="5" id="KW-0235">DNA replication</keyword>
<dbReference type="Gene3D" id="1.10.8.60">
    <property type="match status" value="1"/>
</dbReference>
<dbReference type="Proteomes" id="UP001597101">
    <property type="component" value="Unassembled WGS sequence"/>
</dbReference>
<accession>A0ABW3FE33</accession>
<dbReference type="InterPro" id="IPR027417">
    <property type="entry name" value="P-loop_NTPase"/>
</dbReference>
<dbReference type="InterPro" id="IPR010372">
    <property type="entry name" value="DNA_pol3_delta_N"/>
</dbReference>
<protein>
    <recommendedName>
        <fullName evidence="2">DNA polymerase III subunit delta</fullName>
        <ecNumber evidence="1">2.7.7.7</ecNumber>
    </recommendedName>
</protein>
<keyword evidence="6" id="KW-0239">DNA-directed DNA polymerase</keyword>
<dbReference type="SUPFAM" id="SSF48019">
    <property type="entry name" value="post-AAA+ oligomerization domain-like"/>
    <property type="match status" value="1"/>
</dbReference>
<evidence type="ECO:0000256" key="1">
    <source>
        <dbReference type="ARBA" id="ARBA00012417"/>
    </source>
</evidence>
<dbReference type="EC" id="2.7.7.7" evidence="1"/>
<evidence type="ECO:0000313" key="10">
    <source>
        <dbReference type="EMBL" id="MFD0916726.1"/>
    </source>
</evidence>
<gene>
    <name evidence="10" type="primary">holA</name>
    <name evidence="10" type="ORF">ACFQ14_09930</name>
</gene>
<comment type="similarity">
    <text evidence="7">Belongs to the DNA polymerase HolA subunit family.</text>
</comment>
<dbReference type="Pfam" id="PF06144">
    <property type="entry name" value="DNA_pol3_delta"/>
    <property type="match status" value="1"/>
</dbReference>
<evidence type="ECO:0000256" key="4">
    <source>
        <dbReference type="ARBA" id="ARBA00022695"/>
    </source>
</evidence>
<keyword evidence="3 10" id="KW-0808">Transferase</keyword>
<keyword evidence="11" id="KW-1185">Reference proteome</keyword>
<evidence type="ECO:0000256" key="5">
    <source>
        <dbReference type="ARBA" id="ARBA00022705"/>
    </source>
</evidence>
<dbReference type="RefSeq" id="WP_377212580.1">
    <property type="nucleotide sequence ID" value="NZ_JBHTJV010000009.1"/>
</dbReference>
<dbReference type="SUPFAM" id="SSF52540">
    <property type="entry name" value="P-loop containing nucleoside triphosphate hydrolases"/>
    <property type="match status" value="1"/>
</dbReference>
<dbReference type="PANTHER" id="PTHR34388">
    <property type="entry name" value="DNA POLYMERASE III SUBUNIT DELTA"/>
    <property type="match status" value="1"/>
</dbReference>
<dbReference type="InterPro" id="IPR008921">
    <property type="entry name" value="DNA_pol3_clamp-load_cplx_C"/>
</dbReference>
<feature type="domain" description="DNA polymerase III delta N-terminal" evidence="9">
    <location>
        <begin position="23"/>
        <end position="120"/>
    </location>
</feature>
<evidence type="ECO:0000259" key="9">
    <source>
        <dbReference type="Pfam" id="PF06144"/>
    </source>
</evidence>
<keyword evidence="4 10" id="KW-0548">Nucleotidyltransferase</keyword>